<dbReference type="Pfam" id="PF00535">
    <property type="entry name" value="Glycos_transf_2"/>
    <property type="match status" value="1"/>
</dbReference>
<dbReference type="SUPFAM" id="SSF53756">
    <property type="entry name" value="UDP-Glycosyltransferase/glycogen phosphorylase"/>
    <property type="match status" value="1"/>
</dbReference>
<dbReference type="EMBL" id="QURL01000008">
    <property type="protein sequence ID" value="RFC62173.1"/>
    <property type="molecule type" value="Genomic_DNA"/>
</dbReference>
<sequence>MAFVFPDKVAALDDLIAAGDPSADRLARDLLADRDHHLSAVAGLVRLDLARRDYDAAFIHGARLVRMRPERLDFLTLNAAIAWARERHRDVLAILRKAEAAGGADATLLVIAMRSAKALGERAILDDLCRTLARFGALSQDAIAQLDQSLDMLPERPGWVSVTADGGLLGSLRRDGLEGAEIVWRKTGEPERRRALREVAVIETAGDVLRFSLPRRTLPDEGRLRFFGAREEWLGSPIALPAHPALRGMVGEGAKGVYGWASAPGDPDRPIDVEVTDSAGRTTWITAGEPSDIARALGSSSVTCGFTFDLDRHDLQPGPISFRALGVPLSGSPMMVEARSRRASALAPFRRAAAHALPRDDSLLSDALAVAPIPAGVRGRHPAGRIAMDRSAPRAVLVPVYDGRDETLACLASVIETVPADVRILVVDDASPDPDLSDELAELERRGRIELLRNPVNLGYPGSVNRGLERLTGFDVVLLNADSIVAGNWLDRLTAASRSAPDIGTVTALAPSGSIAGYAARAQDQAPETIAATDRAAARANPGLVIDVPTGVGHCLYVRADCFAAVGRLDALTFGRGYGEENDFCLRASALGFRNVVAADVFVGHLGERSFGAQRRILSHRNGLLIERLYPGYDALVARHVASDPLAGARRRIDLARLRSGPPAVLLVTMGLKGGVATHLDARLETLRTEGYRALTLQSLAPTSDAGPSATARCRLAVDDQPDLEDLIYTQDEFGPLMDLLQSLRIERIEIHHTLHHHPQVFDLPALLAVPYEIVVHDYSWICPRMALVDGSGRYCGVPDAAACERCVTSFGSISQERITVADLRARSRAFFADADRVVVPCRDVATRLEPHLGRTGMTVVPWDDARPLGRPEGATENRAPDRLVVALPGAIGFHKGFEVLKACADDARARHLPLEFVLLGNSEDDNALFATKRVFVTGTYEAAELPALLEASRAELALLPSVCPETWSYTLSEIWRSGFEVLAFDLGAIAERIRAHGGGRLLPIEATPAMVNDALLAWKRPGFTRSQGKDMNAVGKADDCCR</sequence>
<dbReference type="InterPro" id="IPR001173">
    <property type="entry name" value="Glyco_trans_2-like"/>
</dbReference>
<feature type="domain" description="Glycosyltransferase 2-like" evidence="4">
    <location>
        <begin position="396"/>
        <end position="501"/>
    </location>
</feature>
<keyword evidence="3 5" id="KW-0808">Transferase</keyword>
<gene>
    <name evidence="5" type="ORF">DYI37_16805</name>
</gene>
<proteinExistence type="inferred from homology"/>
<dbReference type="Gene3D" id="3.90.550.10">
    <property type="entry name" value="Spore Coat Polysaccharide Biosynthesis Protein SpsA, Chain A"/>
    <property type="match status" value="1"/>
</dbReference>
<reference evidence="5 6" key="1">
    <citation type="submission" date="2018-08" db="EMBL/GenBank/DDBJ databases">
        <title>Fulvimarina sp. 85, whole genome shotgun sequence.</title>
        <authorList>
            <person name="Tuo L."/>
        </authorList>
    </citation>
    <scope>NUCLEOTIDE SEQUENCE [LARGE SCALE GENOMIC DNA]</scope>
    <source>
        <strain evidence="5 6">85</strain>
    </source>
</reference>
<dbReference type="Proteomes" id="UP000264310">
    <property type="component" value="Unassembled WGS sequence"/>
</dbReference>
<dbReference type="OrthoDB" id="9771846at2"/>
<dbReference type="Gene3D" id="3.40.50.2000">
    <property type="entry name" value="Glycogen Phosphorylase B"/>
    <property type="match status" value="1"/>
</dbReference>
<evidence type="ECO:0000313" key="6">
    <source>
        <dbReference type="Proteomes" id="UP000264310"/>
    </source>
</evidence>
<protein>
    <submittedName>
        <fullName evidence="5">Glycosyltransferase</fullName>
    </submittedName>
</protein>
<evidence type="ECO:0000256" key="1">
    <source>
        <dbReference type="ARBA" id="ARBA00006739"/>
    </source>
</evidence>
<name>A0A371WYX0_9HYPH</name>
<dbReference type="RefSeq" id="WP_116684441.1">
    <property type="nucleotide sequence ID" value="NZ_QURL01000008.1"/>
</dbReference>
<organism evidence="5 6">
    <name type="scientific">Fulvimarina endophytica</name>
    <dbReference type="NCBI Taxonomy" id="2293836"/>
    <lineage>
        <taxon>Bacteria</taxon>
        <taxon>Pseudomonadati</taxon>
        <taxon>Pseudomonadota</taxon>
        <taxon>Alphaproteobacteria</taxon>
        <taxon>Hyphomicrobiales</taxon>
        <taxon>Aurantimonadaceae</taxon>
        <taxon>Fulvimarina</taxon>
    </lineage>
</organism>
<dbReference type="PANTHER" id="PTHR43179:SF12">
    <property type="entry name" value="GALACTOFURANOSYLTRANSFERASE GLFT2"/>
    <property type="match status" value="1"/>
</dbReference>
<keyword evidence="6" id="KW-1185">Reference proteome</keyword>
<comment type="caution">
    <text evidence="5">The sequence shown here is derived from an EMBL/GenBank/DDBJ whole genome shotgun (WGS) entry which is preliminary data.</text>
</comment>
<dbReference type="SUPFAM" id="SSF53448">
    <property type="entry name" value="Nucleotide-diphospho-sugar transferases"/>
    <property type="match status" value="1"/>
</dbReference>
<dbReference type="PANTHER" id="PTHR43179">
    <property type="entry name" value="RHAMNOSYLTRANSFERASE WBBL"/>
    <property type="match status" value="1"/>
</dbReference>
<comment type="similarity">
    <text evidence="1">Belongs to the glycosyltransferase 2 family.</text>
</comment>
<evidence type="ECO:0000256" key="3">
    <source>
        <dbReference type="ARBA" id="ARBA00022679"/>
    </source>
</evidence>
<dbReference type="InterPro" id="IPR029044">
    <property type="entry name" value="Nucleotide-diphossugar_trans"/>
</dbReference>
<keyword evidence="2" id="KW-0328">Glycosyltransferase</keyword>
<dbReference type="AlphaFoldDB" id="A0A371WYX0"/>
<evidence type="ECO:0000259" key="4">
    <source>
        <dbReference type="Pfam" id="PF00535"/>
    </source>
</evidence>
<evidence type="ECO:0000313" key="5">
    <source>
        <dbReference type="EMBL" id="RFC62173.1"/>
    </source>
</evidence>
<evidence type="ECO:0000256" key="2">
    <source>
        <dbReference type="ARBA" id="ARBA00022676"/>
    </source>
</evidence>
<accession>A0A371WYX0</accession>
<dbReference type="GO" id="GO:0016757">
    <property type="term" value="F:glycosyltransferase activity"/>
    <property type="evidence" value="ECO:0007669"/>
    <property type="project" value="UniProtKB-KW"/>
</dbReference>